<dbReference type="RefSeq" id="WP_111132394.1">
    <property type="nucleotide sequence ID" value="NZ_POUB01000006.1"/>
</dbReference>
<accession>A0A2W2DNY1</accession>
<feature type="region of interest" description="Disordered" evidence="1">
    <location>
        <begin position="1"/>
        <end position="71"/>
    </location>
</feature>
<reference evidence="2 3" key="1">
    <citation type="submission" date="2018-01" db="EMBL/GenBank/DDBJ databases">
        <title>Draft genome sequence of Salinispora sp. 13K206.</title>
        <authorList>
            <person name="Sahin N."/>
            <person name="Saygin H."/>
            <person name="Ay H."/>
        </authorList>
    </citation>
    <scope>NUCLEOTIDE SEQUENCE [LARGE SCALE GENOMIC DNA]</scope>
    <source>
        <strain evidence="2 3">13K206</strain>
    </source>
</reference>
<evidence type="ECO:0000256" key="1">
    <source>
        <dbReference type="SAM" id="MobiDB-lite"/>
    </source>
</evidence>
<dbReference type="EMBL" id="POUB01000006">
    <property type="protein sequence ID" value="PZG02610.1"/>
    <property type="molecule type" value="Genomic_DNA"/>
</dbReference>
<evidence type="ECO:0000313" key="2">
    <source>
        <dbReference type="EMBL" id="PZG02610.1"/>
    </source>
</evidence>
<protein>
    <submittedName>
        <fullName evidence="2">Uncharacterized protein</fullName>
    </submittedName>
</protein>
<keyword evidence="3" id="KW-1185">Reference proteome</keyword>
<dbReference type="Proteomes" id="UP000248749">
    <property type="component" value="Unassembled WGS sequence"/>
</dbReference>
<proteinExistence type="predicted"/>
<dbReference type="AlphaFoldDB" id="A0A2W2DNY1"/>
<evidence type="ECO:0000313" key="3">
    <source>
        <dbReference type="Proteomes" id="UP000248749"/>
    </source>
</evidence>
<comment type="caution">
    <text evidence="2">The sequence shown here is derived from an EMBL/GenBank/DDBJ whole genome shotgun (WGS) entry which is preliminary data.</text>
</comment>
<sequence length="71" mass="7278">MSELDDTTAYGHDQDREPPTNPATSGPDLADRNPDDIDADAEGGTDVNPPTAEERGRVDSGSGAPGVEPGT</sequence>
<gene>
    <name evidence="2" type="ORF">C1I99_01815</name>
</gene>
<name>A0A2W2DNY1_9ACTN</name>
<dbReference type="OrthoDB" id="3400703at2"/>
<organism evidence="2 3">
    <name type="scientific">Micromonospora deserti</name>
    <dbReference type="NCBI Taxonomy" id="2070366"/>
    <lineage>
        <taxon>Bacteria</taxon>
        <taxon>Bacillati</taxon>
        <taxon>Actinomycetota</taxon>
        <taxon>Actinomycetes</taxon>
        <taxon>Micromonosporales</taxon>
        <taxon>Micromonosporaceae</taxon>
        <taxon>Micromonospora</taxon>
    </lineage>
</organism>